<keyword evidence="6" id="KW-1185">Reference proteome</keyword>
<sequence length="292" mass="33754">MRTNDADAGVRTREPFLQGFYIDVCDVPDQPDVPARAHAFTELAVICEGQGIYCCDGDEYPVAAGDVIVIHAGQRYAYRETRKLYLRRVLFDREQLGLDSLNITHFPGFYALFILDPDDSPNAGMDSLLHLGEKQLRRTRELIDELQRELIKQNPGFKMVTQHLLLFLIGKLGRWYNQINRNHPESDPRITRSIRYMEQEFYEALTVEELAQKSNMSERAYYRAFQKATGVSPNQYLNSLRLSQACELLKHSRMSVTEVALECGFQSGSYMNRLFKKHLDITPLSYRKMNKV</sequence>
<feature type="domain" description="HTH araC/xylS-type" evidence="4">
    <location>
        <begin position="191"/>
        <end position="289"/>
    </location>
</feature>
<dbReference type="Gene3D" id="1.10.10.60">
    <property type="entry name" value="Homeodomain-like"/>
    <property type="match status" value="2"/>
</dbReference>
<dbReference type="Gene3D" id="2.60.120.10">
    <property type="entry name" value="Jelly Rolls"/>
    <property type="match status" value="1"/>
</dbReference>
<evidence type="ECO:0000256" key="1">
    <source>
        <dbReference type="ARBA" id="ARBA00023015"/>
    </source>
</evidence>
<evidence type="ECO:0000259" key="4">
    <source>
        <dbReference type="PROSITE" id="PS01124"/>
    </source>
</evidence>
<evidence type="ECO:0000313" key="6">
    <source>
        <dbReference type="Proteomes" id="UP000366872"/>
    </source>
</evidence>
<dbReference type="InterPro" id="IPR009057">
    <property type="entry name" value="Homeodomain-like_sf"/>
</dbReference>
<dbReference type="SMART" id="SM00342">
    <property type="entry name" value="HTH_ARAC"/>
    <property type="match status" value="1"/>
</dbReference>
<organism evidence="5 6">
    <name type="scientific">Pontiella desulfatans</name>
    <dbReference type="NCBI Taxonomy" id="2750659"/>
    <lineage>
        <taxon>Bacteria</taxon>
        <taxon>Pseudomonadati</taxon>
        <taxon>Kiritimatiellota</taxon>
        <taxon>Kiritimatiellia</taxon>
        <taxon>Kiritimatiellales</taxon>
        <taxon>Pontiellaceae</taxon>
        <taxon>Pontiella</taxon>
    </lineage>
</organism>
<dbReference type="PROSITE" id="PS01124">
    <property type="entry name" value="HTH_ARAC_FAMILY_2"/>
    <property type="match status" value="1"/>
</dbReference>
<dbReference type="GO" id="GO:0043565">
    <property type="term" value="F:sequence-specific DNA binding"/>
    <property type="evidence" value="ECO:0007669"/>
    <property type="project" value="InterPro"/>
</dbReference>
<dbReference type="InterPro" id="IPR037923">
    <property type="entry name" value="HTH-like"/>
</dbReference>
<keyword evidence="1" id="KW-0805">Transcription regulation</keyword>
<dbReference type="InterPro" id="IPR018060">
    <property type="entry name" value="HTH_AraC"/>
</dbReference>
<dbReference type="GO" id="GO:0003700">
    <property type="term" value="F:DNA-binding transcription factor activity"/>
    <property type="evidence" value="ECO:0007669"/>
    <property type="project" value="InterPro"/>
</dbReference>
<dbReference type="SUPFAM" id="SSF46689">
    <property type="entry name" value="Homeodomain-like"/>
    <property type="match status" value="2"/>
</dbReference>
<dbReference type="AlphaFoldDB" id="A0A6C2U2E5"/>
<dbReference type="InterPro" id="IPR014710">
    <property type="entry name" value="RmlC-like_jellyroll"/>
</dbReference>
<keyword evidence="3" id="KW-0804">Transcription</keyword>
<dbReference type="SUPFAM" id="SSF51215">
    <property type="entry name" value="Regulatory protein AraC"/>
    <property type="match status" value="1"/>
</dbReference>
<dbReference type="Pfam" id="PF02311">
    <property type="entry name" value="AraC_binding"/>
    <property type="match status" value="1"/>
</dbReference>
<dbReference type="Pfam" id="PF12833">
    <property type="entry name" value="HTH_18"/>
    <property type="match status" value="1"/>
</dbReference>
<dbReference type="InterPro" id="IPR003313">
    <property type="entry name" value="AraC-bd"/>
</dbReference>
<dbReference type="Proteomes" id="UP000366872">
    <property type="component" value="Unassembled WGS sequence"/>
</dbReference>
<dbReference type="EMBL" id="CAAHFG010000001">
    <property type="protein sequence ID" value="VGO14015.1"/>
    <property type="molecule type" value="Genomic_DNA"/>
</dbReference>
<accession>A0A6C2U2E5</accession>
<evidence type="ECO:0000256" key="3">
    <source>
        <dbReference type="ARBA" id="ARBA00023163"/>
    </source>
</evidence>
<reference evidence="5 6" key="1">
    <citation type="submission" date="2019-04" db="EMBL/GenBank/DDBJ databases">
        <authorList>
            <person name="Van Vliet M D."/>
        </authorList>
    </citation>
    <scope>NUCLEOTIDE SEQUENCE [LARGE SCALE GENOMIC DNA]</scope>
    <source>
        <strain evidence="5 6">F1</strain>
    </source>
</reference>
<evidence type="ECO:0000313" key="5">
    <source>
        <dbReference type="EMBL" id="VGO14015.1"/>
    </source>
</evidence>
<dbReference type="PANTHER" id="PTHR43280">
    <property type="entry name" value="ARAC-FAMILY TRANSCRIPTIONAL REGULATOR"/>
    <property type="match status" value="1"/>
</dbReference>
<keyword evidence="2" id="KW-0238">DNA-binding</keyword>
<name>A0A6C2U2E5_PONDE</name>
<dbReference type="PANTHER" id="PTHR43280:SF2">
    <property type="entry name" value="HTH-TYPE TRANSCRIPTIONAL REGULATOR EXSA"/>
    <property type="match status" value="1"/>
</dbReference>
<protein>
    <submittedName>
        <fullName evidence="5">HTH-type transcriptional activator RhaR</fullName>
    </submittedName>
</protein>
<gene>
    <name evidence="5" type="primary">rhaR_4</name>
    <name evidence="5" type="ORF">PDESU_02572</name>
</gene>
<proteinExistence type="predicted"/>
<evidence type="ECO:0000256" key="2">
    <source>
        <dbReference type="ARBA" id="ARBA00023125"/>
    </source>
</evidence>
<dbReference type="RefSeq" id="WP_136079543.1">
    <property type="nucleotide sequence ID" value="NZ_CAAHFG010000001.1"/>
</dbReference>